<gene>
    <name evidence="2" type="ORF">FRX31_017864</name>
</gene>
<dbReference type="Proteomes" id="UP000554482">
    <property type="component" value="Unassembled WGS sequence"/>
</dbReference>
<protein>
    <recommendedName>
        <fullName evidence="4">Transmembrane protein</fullName>
    </recommendedName>
</protein>
<sequence>MVHSHIHAAAQEEEGTSLKKWLDEFGELLTVIIGVISALVWFINVDGCGKACGYGDQYKCDSKFQTDPK</sequence>
<evidence type="ECO:0000313" key="2">
    <source>
        <dbReference type="EMBL" id="KAF5192549.1"/>
    </source>
</evidence>
<comment type="caution">
    <text evidence="2">The sequence shown here is derived from an EMBL/GenBank/DDBJ whole genome shotgun (WGS) entry which is preliminary data.</text>
</comment>
<evidence type="ECO:0008006" key="4">
    <source>
        <dbReference type="Google" id="ProtNLM"/>
    </source>
</evidence>
<keyword evidence="3" id="KW-1185">Reference proteome</keyword>
<dbReference type="EMBL" id="JABWDY010021193">
    <property type="protein sequence ID" value="KAF5192549.1"/>
    <property type="molecule type" value="Genomic_DNA"/>
</dbReference>
<name>A0A7J6W599_THATH</name>
<evidence type="ECO:0000313" key="3">
    <source>
        <dbReference type="Proteomes" id="UP000554482"/>
    </source>
</evidence>
<keyword evidence="1" id="KW-0812">Transmembrane</keyword>
<accession>A0A7J6W599</accession>
<proteinExistence type="predicted"/>
<organism evidence="2 3">
    <name type="scientific">Thalictrum thalictroides</name>
    <name type="common">Rue-anemone</name>
    <name type="synonym">Anemone thalictroides</name>
    <dbReference type="NCBI Taxonomy" id="46969"/>
    <lineage>
        <taxon>Eukaryota</taxon>
        <taxon>Viridiplantae</taxon>
        <taxon>Streptophyta</taxon>
        <taxon>Embryophyta</taxon>
        <taxon>Tracheophyta</taxon>
        <taxon>Spermatophyta</taxon>
        <taxon>Magnoliopsida</taxon>
        <taxon>Ranunculales</taxon>
        <taxon>Ranunculaceae</taxon>
        <taxon>Thalictroideae</taxon>
        <taxon>Thalictrum</taxon>
    </lineage>
</organism>
<evidence type="ECO:0000256" key="1">
    <source>
        <dbReference type="SAM" id="Phobius"/>
    </source>
</evidence>
<feature type="transmembrane region" description="Helical" evidence="1">
    <location>
        <begin position="25"/>
        <end position="43"/>
    </location>
</feature>
<keyword evidence="1" id="KW-0472">Membrane</keyword>
<reference evidence="2 3" key="1">
    <citation type="submission" date="2020-06" db="EMBL/GenBank/DDBJ databases">
        <title>Transcriptomic and genomic resources for Thalictrum thalictroides and T. hernandezii: Facilitating candidate gene discovery in an emerging model plant lineage.</title>
        <authorList>
            <person name="Arias T."/>
            <person name="Riano-Pachon D.M."/>
            <person name="Di Stilio V.S."/>
        </authorList>
    </citation>
    <scope>NUCLEOTIDE SEQUENCE [LARGE SCALE GENOMIC DNA]</scope>
    <source>
        <strain evidence="3">cv. WT478/WT964</strain>
        <tissue evidence="2">Leaves</tissue>
    </source>
</reference>
<dbReference type="AlphaFoldDB" id="A0A7J6W599"/>
<dbReference type="OrthoDB" id="445886at2759"/>
<keyword evidence="1" id="KW-1133">Transmembrane helix</keyword>